<keyword evidence="3 14" id="KW-0813">Transport</keyword>
<protein>
    <submittedName>
        <fullName evidence="18">Ligand-gated channel protein</fullName>
    </submittedName>
</protein>
<dbReference type="AlphaFoldDB" id="A0A918TSS4"/>
<dbReference type="InterPro" id="IPR037066">
    <property type="entry name" value="Plug_dom_sf"/>
</dbReference>
<dbReference type="PROSITE" id="PS52016">
    <property type="entry name" value="TONB_DEPENDENT_REC_3"/>
    <property type="match status" value="1"/>
</dbReference>
<dbReference type="CDD" id="cd01347">
    <property type="entry name" value="ligand_gated_channel"/>
    <property type="match status" value="1"/>
</dbReference>
<dbReference type="InterPro" id="IPR036942">
    <property type="entry name" value="Beta-barrel_TonB_sf"/>
</dbReference>
<proteinExistence type="inferred from homology"/>
<keyword evidence="9" id="KW-0406">Ion transport</keyword>
<evidence type="ECO:0000256" key="12">
    <source>
        <dbReference type="ARBA" id="ARBA00023170"/>
    </source>
</evidence>
<dbReference type="Proteomes" id="UP000638981">
    <property type="component" value="Unassembled WGS sequence"/>
</dbReference>
<keyword evidence="10 15" id="KW-0798">TonB box</keyword>
<evidence type="ECO:0000256" key="4">
    <source>
        <dbReference type="ARBA" id="ARBA00022452"/>
    </source>
</evidence>
<keyword evidence="19" id="KW-1185">Reference proteome</keyword>
<dbReference type="EMBL" id="BMYJ01000007">
    <property type="protein sequence ID" value="GHC60275.1"/>
    <property type="molecule type" value="Genomic_DNA"/>
</dbReference>
<keyword evidence="6 14" id="KW-0812">Transmembrane</keyword>
<sequence>MASLQHGPAAGRPFLVRLKTLLLSGTAMLFAQGALGQTADEGEIIDLEAIYVHGASVLGDVGEIVAGYTATGTKTAAEIIDIPAQVSVVTKAEMDSRAPDNLMQALSYTSSVSVDEYGSDNRYDYYRIRGFLQTSSGTYRDGLPLRTFNFTGGKIEPYSVQRIEILKGSTSTLFGMNGPGGLVNVITKRPQEMAFGETYLTFGDHHGEVGVDFGAPLDAQSEWTYRITGKVQNSDQSNRYQEDDRLYLAAALSWNPTEATSLTLLANYYDLDGNTGNSIPVGSTAGLDTFFGEPSFNDMDRLEKGVGYEFSHDFGNGLTFRQNARQSNIEMLYEQVYLDGSSPTGRYAYLMNGEIDRLAVDTQLEYESIFGNVESRTLVGLEYTDDDLSEVTQFGTAGAIDPNNPVYCGLGCIAVAPYTDTQMTQKSHGLYLQEELTFDDAWILTLGGRYDRVKTAVEGGSGTNSQSAFTKRLGLTWKASDDLALYANYSESFDPLAAGYVPLLGTAAKPQEGRQYEIGAKYRPEGSDSLISLALFDLSQTNVPRYENLAYWQIGQIDVKGAELEGRMAVNDRLNLNFAWSFWDAEIVGGPDAGHRPQLTPEQQASIWAEYTLAGDGPLAGLRLGGGGRLLGSRFADDANSVKLGSAVVFDAMASYPLNDSTEIAVNVSNLFDRSYVSSLSFDQSSVFYGDGRTVKATLRHRW</sequence>
<evidence type="ECO:0000256" key="8">
    <source>
        <dbReference type="ARBA" id="ARBA00023004"/>
    </source>
</evidence>
<accession>A0A918TSS4</accession>
<dbReference type="FunFam" id="2.170.130.10:FF:000001">
    <property type="entry name" value="Catecholate siderophore TonB-dependent receptor"/>
    <property type="match status" value="1"/>
</dbReference>
<comment type="subcellular location">
    <subcellularLocation>
        <location evidence="1 14">Cell outer membrane</location>
        <topology evidence="1 14">Multi-pass membrane protein</topology>
    </subcellularLocation>
</comment>
<dbReference type="Gene3D" id="2.170.130.10">
    <property type="entry name" value="TonB-dependent receptor, plug domain"/>
    <property type="match status" value="1"/>
</dbReference>
<evidence type="ECO:0000256" key="13">
    <source>
        <dbReference type="ARBA" id="ARBA00023237"/>
    </source>
</evidence>
<keyword evidence="5" id="KW-0410">Iron transport</keyword>
<evidence type="ECO:0000256" key="15">
    <source>
        <dbReference type="RuleBase" id="RU003357"/>
    </source>
</evidence>
<evidence type="ECO:0000256" key="5">
    <source>
        <dbReference type="ARBA" id="ARBA00022496"/>
    </source>
</evidence>
<evidence type="ECO:0000313" key="18">
    <source>
        <dbReference type="EMBL" id="GHC60275.1"/>
    </source>
</evidence>
<keyword evidence="13 14" id="KW-0998">Cell outer membrane</keyword>
<dbReference type="InterPro" id="IPR010105">
    <property type="entry name" value="TonB_sidphr_rcpt"/>
</dbReference>
<dbReference type="GO" id="GO:0009279">
    <property type="term" value="C:cell outer membrane"/>
    <property type="evidence" value="ECO:0007669"/>
    <property type="project" value="UniProtKB-SubCell"/>
</dbReference>
<dbReference type="PANTHER" id="PTHR32552:SF68">
    <property type="entry name" value="FERRICHROME OUTER MEMBRANE TRANSPORTER_PHAGE RECEPTOR"/>
    <property type="match status" value="1"/>
</dbReference>
<evidence type="ECO:0000256" key="9">
    <source>
        <dbReference type="ARBA" id="ARBA00023065"/>
    </source>
</evidence>
<dbReference type="RefSeq" id="WP_229804766.1">
    <property type="nucleotide sequence ID" value="NZ_BMYJ01000007.1"/>
</dbReference>
<evidence type="ECO:0000256" key="7">
    <source>
        <dbReference type="ARBA" id="ARBA00022729"/>
    </source>
</evidence>
<reference evidence="18" key="1">
    <citation type="journal article" date="2014" name="Int. J. Syst. Evol. Microbiol.">
        <title>Complete genome sequence of Corynebacterium casei LMG S-19264T (=DSM 44701T), isolated from a smear-ripened cheese.</title>
        <authorList>
            <consortium name="US DOE Joint Genome Institute (JGI-PGF)"/>
            <person name="Walter F."/>
            <person name="Albersmeier A."/>
            <person name="Kalinowski J."/>
            <person name="Ruckert C."/>
        </authorList>
    </citation>
    <scope>NUCLEOTIDE SEQUENCE</scope>
    <source>
        <strain evidence="18">KCTC 23310</strain>
    </source>
</reference>
<keyword evidence="4 14" id="KW-1134">Transmembrane beta strand</keyword>
<dbReference type="NCBIfam" id="TIGR01783">
    <property type="entry name" value="TonB-siderophor"/>
    <property type="match status" value="1"/>
</dbReference>
<name>A0A918TSS4_9RHOB</name>
<comment type="caution">
    <text evidence="18">The sequence shown here is derived from an EMBL/GenBank/DDBJ whole genome shotgun (WGS) entry which is preliminary data.</text>
</comment>
<dbReference type="Gene3D" id="2.40.170.20">
    <property type="entry name" value="TonB-dependent receptor, beta-barrel domain"/>
    <property type="match status" value="1"/>
</dbReference>
<dbReference type="Pfam" id="PF00593">
    <property type="entry name" value="TonB_dep_Rec_b-barrel"/>
    <property type="match status" value="1"/>
</dbReference>
<feature type="domain" description="TonB-dependent receptor-like beta-barrel" evidence="16">
    <location>
        <begin position="254"/>
        <end position="671"/>
    </location>
</feature>
<evidence type="ECO:0000313" key="19">
    <source>
        <dbReference type="Proteomes" id="UP000638981"/>
    </source>
</evidence>
<dbReference type="GO" id="GO:0015891">
    <property type="term" value="P:siderophore transport"/>
    <property type="evidence" value="ECO:0007669"/>
    <property type="project" value="InterPro"/>
</dbReference>
<evidence type="ECO:0000259" key="16">
    <source>
        <dbReference type="Pfam" id="PF00593"/>
    </source>
</evidence>
<dbReference type="SUPFAM" id="SSF56935">
    <property type="entry name" value="Porins"/>
    <property type="match status" value="1"/>
</dbReference>
<evidence type="ECO:0000256" key="1">
    <source>
        <dbReference type="ARBA" id="ARBA00004571"/>
    </source>
</evidence>
<evidence type="ECO:0000256" key="11">
    <source>
        <dbReference type="ARBA" id="ARBA00023136"/>
    </source>
</evidence>
<keyword evidence="11 14" id="KW-0472">Membrane</keyword>
<dbReference type="InterPro" id="IPR039426">
    <property type="entry name" value="TonB-dep_rcpt-like"/>
</dbReference>
<keyword evidence="7" id="KW-0732">Signal</keyword>
<evidence type="ECO:0000259" key="17">
    <source>
        <dbReference type="Pfam" id="PF07715"/>
    </source>
</evidence>
<dbReference type="GO" id="GO:0015344">
    <property type="term" value="F:siderophore uptake transmembrane transporter activity"/>
    <property type="evidence" value="ECO:0007669"/>
    <property type="project" value="TreeGrafter"/>
</dbReference>
<evidence type="ECO:0000256" key="2">
    <source>
        <dbReference type="ARBA" id="ARBA00009810"/>
    </source>
</evidence>
<feature type="domain" description="TonB-dependent receptor plug" evidence="17">
    <location>
        <begin position="80"/>
        <end position="181"/>
    </location>
</feature>
<dbReference type="GO" id="GO:0038023">
    <property type="term" value="F:signaling receptor activity"/>
    <property type="evidence" value="ECO:0007669"/>
    <property type="project" value="InterPro"/>
</dbReference>
<dbReference type="Pfam" id="PF07715">
    <property type="entry name" value="Plug"/>
    <property type="match status" value="1"/>
</dbReference>
<evidence type="ECO:0000256" key="14">
    <source>
        <dbReference type="PROSITE-ProRule" id="PRU01360"/>
    </source>
</evidence>
<comment type="similarity">
    <text evidence="2 14 15">Belongs to the TonB-dependent receptor family.</text>
</comment>
<evidence type="ECO:0000256" key="3">
    <source>
        <dbReference type="ARBA" id="ARBA00022448"/>
    </source>
</evidence>
<organism evidence="18 19">
    <name type="scientific">Neogemmobacter tilapiae</name>
    <dbReference type="NCBI Taxonomy" id="875041"/>
    <lineage>
        <taxon>Bacteria</taxon>
        <taxon>Pseudomonadati</taxon>
        <taxon>Pseudomonadota</taxon>
        <taxon>Alphaproteobacteria</taxon>
        <taxon>Rhodobacterales</taxon>
        <taxon>Paracoccaceae</taxon>
        <taxon>Neogemmobacter</taxon>
    </lineage>
</organism>
<keyword evidence="12" id="KW-0675">Receptor</keyword>
<keyword evidence="8" id="KW-0408">Iron</keyword>
<gene>
    <name evidence="18" type="ORF">GCM10007315_25310</name>
</gene>
<evidence type="ECO:0000256" key="10">
    <source>
        <dbReference type="ARBA" id="ARBA00023077"/>
    </source>
</evidence>
<dbReference type="InterPro" id="IPR012910">
    <property type="entry name" value="Plug_dom"/>
</dbReference>
<dbReference type="PANTHER" id="PTHR32552">
    <property type="entry name" value="FERRICHROME IRON RECEPTOR-RELATED"/>
    <property type="match status" value="1"/>
</dbReference>
<evidence type="ECO:0000256" key="6">
    <source>
        <dbReference type="ARBA" id="ARBA00022692"/>
    </source>
</evidence>
<reference evidence="18" key="2">
    <citation type="submission" date="2020-09" db="EMBL/GenBank/DDBJ databases">
        <authorList>
            <person name="Sun Q."/>
            <person name="Kim S."/>
        </authorList>
    </citation>
    <scope>NUCLEOTIDE SEQUENCE</scope>
    <source>
        <strain evidence="18">KCTC 23310</strain>
    </source>
</reference>
<dbReference type="InterPro" id="IPR000531">
    <property type="entry name" value="Beta-barrel_TonB"/>
</dbReference>